<dbReference type="Gene3D" id="2.40.30.10">
    <property type="entry name" value="Translation factors"/>
    <property type="match status" value="1"/>
</dbReference>
<gene>
    <name evidence="15" type="ORF">Tbon_05820</name>
</gene>
<evidence type="ECO:0000256" key="5">
    <source>
        <dbReference type="ARBA" id="ARBA00022714"/>
    </source>
</evidence>
<dbReference type="Proteomes" id="UP000326331">
    <property type="component" value="Chromosome"/>
</dbReference>
<feature type="transmembrane region" description="Helical" evidence="13">
    <location>
        <begin position="138"/>
        <end position="162"/>
    </location>
</feature>
<evidence type="ECO:0000256" key="13">
    <source>
        <dbReference type="SAM" id="Phobius"/>
    </source>
</evidence>
<dbReference type="Pfam" id="PF08022">
    <property type="entry name" value="FAD_binding_8"/>
    <property type="match status" value="1"/>
</dbReference>
<keyword evidence="3" id="KW-0285">Flavoprotein</keyword>
<reference evidence="15 16" key="1">
    <citation type="submission" date="2019-10" db="EMBL/GenBank/DDBJ databases">
        <title>Thermopilla bonchosmolovskayae gen. nov., sp. nov., a moderately thermophilic Chloroflexi bacterium from a Chukotka hot spring (Arctic, Russia), representing a novel classis Thermopillaia, which include previously uncultivated lineage OLB14.</title>
        <authorList>
            <person name="Kochetkova T.V."/>
            <person name="Zayulina K.S."/>
            <person name="Zhigarkov V.S."/>
            <person name="Minaev N.V."/>
            <person name="Novikov A."/>
            <person name="Toshchakov S.V."/>
            <person name="Elcheninov A.G."/>
            <person name="Kublanov I.V."/>
        </authorList>
    </citation>
    <scope>NUCLEOTIDE SEQUENCE [LARGE SCALE GENOMIC DNA]</scope>
    <source>
        <strain evidence="15 16">3753O</strain>
    </source>
</reference>
<evidence type="ECO:0000313" key="15">
    <source>
        <dbReference type="EMBL" id="QFG02825.1"/>
    </source>
</evidence>
<keyword evidence="16" id="KW-1185">Reference proteome</keyword>
<dbReference type="Pfam" id="PF00175">
    <property type="entry name" value="NAD_binding_1"/>
    <property type="match status" value="1"/>
</dbReference>
<comment type="cofactor">
    <cofactor evidence="1">
        <name>FAD</name>
        <dbReference type="ChEBI" id="CHEBI:57692"/>
    </cofactor>
</comment>
<feature type="transmembrane region" description="Helical" evidence="13">
    <location>
        <begin position="174"/>
        <end position="198"/>
    </location>
</feature>
<evidence type="ECO:0000313" key="16">
    <source>
        <dbReference type="Proteomes" id="UP000326331"/>
    </source>
</evidence>
<evidence type="ECO:0000256" key="2">
    <source>
        <dbReference type="ARBA" id="ARBA00004141"/>
    </source>
</evidence>
<dbReference type="CDD" id="cd06198">
    <property type="entry name" value="FNR_like_3"/>
    <property type="match status" value="1"/>
</dbReference>
<keyword evidence="9" id="KW-0560">Oxidoreductase</keyword>
<feature type="transmembrane region" description="Helical" evidence="13">
    <location>
        <begin position="107"/>
        <end position="126"/>
    </location>
</feature>
<dbReference type="InterPro" id="IPR039261">
    <property type="entry name" value="FNR_nucleotide-bd"/>
</dbReference>
<feature type="transmembrane region" description="Helical" evidence="13">
    <location>
        <begin position="204"/>
        <end position="223"/>
    </location>
</feature>
<keyword evidence="10" id="KW-0408">Iron</keyword>
<keyword evidence="5" id="KW-0001">2Fe-2S</keyword>
<evidence type="ECO:0000256" key="3">
    <source>
        <dbReference type="ARBA" id="ARBA00022630"/>
    </source>
</evidence>
<dbReference type="PRINTS" id="PR00410">
    <property type="entry name" value="PHEHYDRXLASE"/>
</dbReference>
<dbReference type="InterPro" id="IPR013112">
    <property type="entry name" value="FAD-bd_8"/>
</dbReference>
<keyword evidence="7" id="KW-0274">FAD</keyword>
<keyword evidence="8 13" id="KW-1133">Transmembrane helix</keyword>
<keyword evidence="4 13" id="KW-0812">Transmembrane</keyword>
<dbReference type="InterPro" id="IPR050415">
    <property type="entry name" value="MRET"/>
</dbReference>
<evidence type="ECO:0000256" key="4">
    <source>
        <dbReference type="ARBA" id="ARBA00022692"/>
    </source>
</evidence>
<feature type="transmembrane region" description="Helical" evidence="13">
    <location>
        <begin position="63"/>
        <end position="86"/>
    </location>
</feature>
<keyword evidence="11" id="KW-0411">Iron-sulfur</keyword>
<evidence type="ECO:0000256" key="6">
    <source>
        <dbReference type="ARBA" id="ARBA00022723"/>
    </source>
</evidence>
<feature type="transmembrane region" description="Helical" evidence="13">
    <location>
        <begin position="34"/>
        <end position="51"/>
    </location>
</feature>
<evidence type="ECO:0000256" key="7">
    <source>
        <dbReference type="ARBA" id="ARBA00022827"/>
    </source>
</evidence>
<dbReference type="InterPro" id="IPR013130">
    <property type="entry name" value="Fe3_Rdtase_TM_dom"/>
</dbReference>
<comment type="subcellular location">
    <subcellularLocation>
        <location evidence="2">Membrane</location>
        <topology evidence="2">Multi-pass membrane protein</topology>
    </subcellularLocation>
</comment>
<evidence type="ECO:0000256" key="9">
    <source>
        <dbReference type="ARBA" id="ARBA00023002"/>
    </source>
</evidence>
<dbReference type="Pfam" id="PF01794">
    <property type="entry name" value="Ferric_reduct"/>
    <property type="match status" value="1"/>
</dbReference>
<organism evidence="15 16">
    <name type="scientific">Tepidiforma bonchosmolovskayae</name>
    <dbReference type="NCBI Taxonomy" id="2601677"/>
    <lineage>
        <taxon>Bacteria</taxon>
        <taxon>Bacillati</taxon>
        <taxon>Chloroflexota</taxon>
        <taxon>Tepidiformia</taxon>
        <taxon>Tepidiformales</taxon>
        <taxon>Tepidiformaceae</taxon>
        <taxon>Tepidiforma</taxon>
    </lineage>
</organism>
<dbReference type="SFLD" id="SFLDS00052">
    <property type="entry name" value="Ferric_Reductase_Domain"/>
    <property type="match status" value="1"/>
</dbReference>
<evidence type="ECO:0000256" key="1">
    <source>
        <dbReference type="ARBA" id="ARBA00001974"/>
    </source>
</evidence>
<dbReference type="SFLD" id="SFLDG01168">
    <property type="entry name" value="Ferric_reductase_subgroup_(FRE"/>
    <property type="match status" value="1"/>
</dbReference>
<feature type="domain" description="FAD-binding FR-type" evidence="14">
    <location>
        <begin position="229"/>
        <end position="330"/>
    </location>
</feature>
<proteinExistence type="predicted"/>
<evidence type="ECO:0000256" key="8">
    <source>
        <dbReference type="ARBA" id="ARBA00022989"/>
    </source>
</evidence>
<sequence length="464" mass="50563">MGAARAGRAAAAPCRLQRRTGLGKSKTRSRSAGMAWLAAYALFIGAMPFIAAVDHDRRGREFLLEFSVALGFIGLAMLWLQFALTARFRWVAPGSGLDTLMQVHRQAGISAFALVLAHPVLAIAANDRFVHFLNPGHGVARAVALWVMLIALVAILGSSLWRKKLGLRYEWWRLAHAVLATGIVFIGLVHVLRVGFYIDDPWKQALWSGLTAAAIGLLGYTRVVRPLRMWRKPYRVTEVRREPGSSWTVVLEPVGHPGMRFAPGQFAWVTIRASPFSLEQHPFSFASSAEAAGRLEFTIKELGDWTAKVGQVPVGTTAYLDGPYGAFTVSETAERIVGIAGGVGITPIMSILRTWRDRGDRRPAALLYAAGTLEGMVYREELEAMARERGLELTLLPREAPPGWTGPAGLPDEGLIRGLVERQGTQGTQYLVCGPPPLMDLAERTLLAAGVPASAIRAERFDIA</sequence>
<dbReference type="SUPFAM" id="SSF63380">
    <property type="entry name" value="Riboflavin synthase domain-like"/>
    <property type="match status" value="1"/>
</dbReference>
<dbReference type="InterPro" id="IPR001433">
    <property type="entry name" value="OxRdtase_FAD/NAD-bd"/>
</dbReference>
<dbReference type="InterPro" id="IPR017927">
    <property type="entry name" value="FAD-bd_FR_type"/>
</dbReference>
<dbReference type="Gene3D" id="3.40.50.80">
    <property type="entry name" value="Nucleotide-binding domain of ferredoxin-NADP reductase (FNR) module"/>
    <property type="match status" value="1"/>
</dbReference>
<protein>
    <submittedName>
        <fullName evidence="15">Oxidoreductase</fullName>
    </submittedName>
</protein>
<keyword evidence="6" id="KW-0479">Metal-binding</keyword>
<dbReference type="PANTHER" id="PTHR47354:SF6">
    <property type="entry name" value="NADH OXIDOREDUCTASE HCR"/>
    <property type="match status" value="1"/>
</dbReference>
<accession>A0ABX6C0L3</accession>
<evidence type="ECO:0000256" key="10">
    <source>
        <dbReference type="ARBA" id="ARBA00023004"/>
    </source>
</evidence>
<evidence type="ECO:0000256" key="12">
    <source>
        <dbReference type="ARBA" id="ARBA00023136"/>
    </source>
</evidence>
<dbReference type="PANTHER" id="PTHR47354">
    <property type="entry name" value="NADH OXIDOREDUCTASE HCR"/>
    <property type="match status" value="1"/>
</dbReference>
<evidence type="ECO:0000259" key="14">
    <source>
        <dbReference type="PROSITE" id="PS51384"/>
    </source>
</evidence>
<dbReference type="PROSITE" id="PS51384">
    <property type="entry name" value="FAD_FR"/>
    <property type="match status" value="1"/>
</dbReference>
<evidence type="ECO:0000256" key="11">
    <source>
        <dbReference type="ARBA" id="ARBA00023014"/>
    </source>
</evidence>
<keyword evidence="12 13" id="KW-0472">Membrane</keyword>
<dbReference type="EMBL" id="CP042829">
    <property type="protein sequence ID" value="QFG02825.1"/>
    <property type="molecule type" value="Genomic_DNA"/>
</dbReference>
<dbReference type="SUPFAM" id="SSF52343">
    <property type="entry name" value="Ferredoxin reductase-like, C-terminal NADP-linked domain"/>
    <property type="match status" value="1"/>
</dbReference>
<name>A0ABX6C0L3_9CHLR</name>
<dbReference type="InterPro" id="IPR017938">
    <property type="entry name" value="Riboflavin_synthase-like_b-brl"/>
</dbReference>